<gene>
    <name evidence="2" type="ORF">GL4_1797</name>
</gene>
<dbReference type="HOGENOM" id="CLU_1545836_0_0_5"/>
<evidence type="ECO:0000256" key="1">
    <source>
        <dbReference type="SAM" id="MobiDB-lite"/>
    </source>
</evidence>
<dbReference type="AlphaFoldDB" id="A0A0A8K369"/>
<dbReference type="Proteomes" id="UP000031643">
    <property type="component" value="Chromosome"/>
</dbReference>
<organism evidence="2 3">
    <name type="scientific">Methyloceanibacter caenitepidi</name>
    <dbReference type="NCBI Taxonomy" id="1384459"/>
    <lineage>
        <taxon>Bacteria</taxon>
        <taxon>Pseudomonadati</taxon>
        <taxon>Pseudomonadota</taxon>
        <taxon>Alphaproteobacteria</taxon>
        <taxon>Hyphomicrobiales</taxon>
        <taxon>Hyphomicrobiaceae</taxon>
        <taxon>Methyloceanibacter</taxon>
    </lineage>
</organism>
<reference evidence="2 3" key="1">
    <citation type="submission" date="2014-09" db="EMBL/GenBank/DDBJ databases">
        <title>Genome sequencing of Methyloceanibacter caenitepidi Gela4.</title>
        <authorList>
            <person name="Takeuchi M."/>
            <person name="Susumu S."/>
            <person name="Kamagata Y."/>
            <person name="Oshima K."/>
            <person name="Hattori M."/>
            <person name="Iwasaki W."/>
        </authorList>
    </citation>
    <scope>NUCLEOTIDE SEQUENCE [LARGE SCALE GENOMIC DNA]</scope>
    <source>
        <strain evidence="2 3">Gela4</strain>
    </source>
</reference>
<dbReference type="KEGG" id="mcg:GL4_1797"/>
<keyword evidence="3" id="KW-1185">Reference proteome</keyword>
<name>A0A0A8K369_9HYPH</name>
<evidence type="ECO:0000313" key="3">
    <source>
        <dbReference type="Proteomes" id="UP000031643"/>
    </source>
</evidence>
<feature type="region of interest" description="Disordered" evidence="1">
    <location>
        <begin position="151"/>
        <end position="173"/>
    </location>
</feature>
<sequence>MTDDVQETEKTNMTNDPMKTDKTKLAEKEWDDLQRDLETLGDQVKSLRDHAGALGETVLGNMELRFQDVLSRANAYRNTTAAQIEELQKMALDQADQTQATLTEQGKKSAAMAKDKARELWDRAEPLRQGAQEVGNGFLRAWSEIAASFGKAAEKVQTERTKDSTDDKSSKTT</sequence>
<dbReference type="SUPFAM" id="SSF58113">
    <property type="entry name" value="Apolipoprotein A-I"/>
    <property type="match status" value="1"/>
</dbReference>
<accession>A0A0A8K369</accession>
<feature type="compositionally biased region" description="Basic and acidic residues" evidence="1">
    <location>
        <begin position="152"/>
        <end position="173"/>
    </location>
</feature>
<evidence type="ECO:0000313" key="2">
    <source>
        <dbReference type="EMBL" id="BAQ17251.1"/>
    </source>
</evidence>
<proteinExistence type="predicted"/>
<dbReference type="EMBL" id="AP014648">
    <property type="protein sequence ID" value="BAQ17251.1"/>
    <property type="molecule type" value="Genomic_DNA"/>
</dbReference>
<protein>
    <submittedName>
        <fullName evidence="2">Uncharacterized protein</fullName>
    </submittedName>
</protein>
<feature type="region of interest" description="Disordered" evidence="1">
    <location>
        <begin position="1"/>
        <end position="23"/>
    </location>
</feature>